<keyword evidence="1" id="KW-0812">Transmembrane</keyword>
<protein>
    <submittedName>
        <fullName evidence="2">Putative ovule protein</fullName>
    </submittedName>
</protein>
<keyword evidence="1" id="KW-1133">Transmembrane helix</keyword>
<feature type="non-terminal residue" evidence="2">
    <location>
        <position position="1"/>
    </location>
</feature>
<reference evidence="2" key="1">
    <citation type="submission" date="2015-12" db="EMBL/GenBank/DDBJ databases">
        <title>Gene expression during late stages of embryo sac development: a critical building block for successful pollen-pistil interactions.</title>
        <authorList>
            <person name="Liu Y."/>
            <person name="Joly V."/>
            <person name="Sabar M."/>
            <person name="Matton D.P."/>
        </authorList>
    </citation>
    <scope>NUCLEOTIDE SEQUENCE</scope>
</reference>
<dbReference type="AlphaFoldDB" id="A0A0V0GEH2"/>
<evidence type="ECO:0000256" key="1">
    <source>
        <dbReference type="SAM" id="Phobius"/>
    </source>
</evidence>
<feature type="transmembrane region" description="Helical" evidence="1">
    <location>
        <begin position="37"/>
        <end position="54"/>
    </location>
</feature>
<keyword evidence="1" id="KW-0472">Membrane</keyword>
<dbReference type="EMBL" id="GEDG01041220">
    <property type="protein sequence ID" value="JAP06463.1"/>
    <property type="molecule type" value="Transcribed_RNA"/>
</dbReference>
<organism evidence="2">
    <name type="scientific">Solanum chacoense</name>
    <name type="common">Chaco potato</name>
    <dbReference type="NCBI Taxonomy" id="4108"/>
    <lineage>
        <taxon>Eukaryota</taxon>
        <taxon>Viridiplantae</taxon>
        <taxon>Streptophyta</taxon>
        <taxon>Embryophyta</taxon>
        <taxon>Tracheophyta</taxon>
        <taxon>Spermatophyta</taxon>
        <taxon>Magnoliopsida</taxon>
        <taxon>eudicotyledons</taxon>
        <taxon>Gunneridae</taxon>
        <taxon>Pentapetalae</taxon>
        <taxon>asterids</taxon>
        <taxon>lamiids</taxon>
        <taxon>Solanales</taxon>
        <taxon>Solanaceae</taxon>
        <taxon>Solanoideae</taxon>
        <taxon>Solaneae</taxon>
        <taxon>Solanum</taxon>
    </lineage>
</organism>
<evidence type="ECO:0000313" key="2">
    <source>
        <dbReference type="EMBL" id="JAP06463.1"/>
    </source>
</evidence>
<accession>A0A0V0GEH2</accession>
<sequence>QRLGFESHFLLLFFFLLLLLHDHLLQFCLRSVNSHPYFAQFIYKFVIFYINYHGSRFTSFFFQH</sequence>
<name>A0A0V0GEH2_SOLCH</name>
<proteinExistence type="predicted"/>